<dbReference type="Proteomes" id="UP000504603">
    <property type="component" value="Unplaced"/>
</dbReference>
<accession>A0A6J1CKV6</accession>
<dbReference type="AlphaFoldDB" id="A0A6J1CKV6"/>
<dbReference type="KEGG" id="mcha:111012549"/>
<dbReference type="PANTHER" id="PTHR47005:SF5">
    <property type="entry name" value="HEAVY METAL TRANSPORT_DETOXIFICATION SUPERFAMILY PROTEIN"/>
    <property type="match status" value="1"/>
</dbReference>
<keyword evidence="2" id="KW-1185">Reference proteome</keyword>
<sequence length="218" mass="23658">MADNHKSKDAIMVLTVDLQCHRCYNKVRKVLSKFHQIRDRIYDEKLNAVIIKVVCCNPEKLRDNICCKGRGVIKSIEIKEPEKPKPPPQKQTDPPPERSKDSPPAAKPANPTKQKHPQPPAGKPAAALTPAPPQILTPVQSDPVLGYPLAYPFGTGCRRCYEGIGCGPCYQGYGRPGPCCDGCASGRPIYNSCGGGGPCYVSYSEHLNEKNAAGCSVM</sequence>
<feature type="region of interest" description="Disordered" evidence="1">
    <location>
        <begin position="77"/>
        <end position="139"/>
    </location>
</feature>
<dbReference type="SUPFAM" id="SSF55008">
    <property type="entry name" value="HMA, heavy metal-associated domain"/>
    <property type="match status" value="1"/>
</dbReference>
<dbReference type="OrthoDB" id="785270at2759"/>
<protein>
    <submittedName>
        <fullName evidence="3">Protein PYRICULARIA ORYZAE RESISTANCE 21</fullName>
    </submittedName>
</protein>
<dbReference type="PANTHER" id="PTHR47005">
    <property type="entry name" value="HEAVY METAL TRANSPORT/DETOXIFICATION SUPERFAMILY PROTEIN"/>
    <property type="match status" value="1"/>
</dbReference>
<dbReference type="RefSeq" id="XP_022142410.1">
    <property type="nucleotide sequence ID" value="XM_022286718.1"/>
</dbReference>
<evidence type="ECO:0000256" key="1">
    <source>
        <dbReference type="SAM" id="MobiDB-lite"/>
    </source>
</evidence>
<gene>
    <name evidence="3" type="primary">LOC111012549</name>
</gene>
<reference evidence="3" key="1">
    <citation type="submission" date="2025-08" db="UniProtKB">
        <authorList>
            <consortium name="RefSeq"/>
        </authorList>
    </citation>
    <scope>IDENTIFICATION</scope>
    <source>
        <strain evidence="3">OHB3-1</strain>
    </source>
</reference>
<proteinExistence type="predicted"/>
<dbReference type="InterPro" id="IPR036163">
    <property type="entry name" value="HMA_dom_sf"/>
</dbReference>
<evidence type="ECO:0000313" key="2">
    <source>
        <dbReference type="Proteomes" id="UP000504603"/>
    </source>
</evidence>
<organism evidence="2 3">
    <name type="scientific">Momordica charantia</name>
    <name type="common">Bitter gourd</name>
    <name type="synonym">Balsam pear</name>
    <dbReference type="NCBI Taxonomy" id="3673"/>
    <lineage>
        <taxon>Eukaryota</taxon>
        <taxon>Viridiplantae</taxon>
        <taxon>Streptophyta</taxon>
        <taxon>Embryophyta</taxon>
        <taxon>Tracheophyta</taxon>
        <taxon>Spermatophyta</taxon>
        <taxon>Magnoliopsida</taxon>
        <taxon>eudicotyledons</taxon>
        <taxon>Gunneridae</taxon>
        <taxon>Pentapetalae</taxon>
        <taxon>rosids</taxon>
        <taxon>fabids</taxon>
        <taxon>Cucurbitales</taxon>
        <taxon>Cucurbitaceae</taxon>
        <taxon>Momordiceae</taxon>
        <taxon>Momordica</taxon>
    </lineage>
</organism>
<name>A0A6J1CKV6_MOMCH</name>
<dbReference type="GO" id="GO:0046872">
    <property type="term" value="F:metal ion binding"/>
    <property type="evidence" value="ECO:0007669"/>
    <property type="project" value="InterPro"/>
</dbReference>
<dbReference type="GeneID" id="111012549"/>
<evidence type="ECO:0000313" key="3">
    <source>
        <dbReference type="RefSeq" id="XP_022142410.1"/>
    </source>
</evidence>